<name>A0ABR3M1W3_9TELE</name>
<keyword evidence="3" id="KW-1185">Reference proteome</keyword>
<feature type="region of interest" description="Disordered" evidence="1">
    <location>
        <begin position="101"/>
        <end position="176"/>
    </location>
</feature>
<comment type="caution">
    <text evidence="2">The sequence shown here is derived from an EMBL/GenBank/DDBJ whole genome shotgun (WGS) entry which is preliminary data.</text>
</comment>
<evidence type="ECO:0000256" key="1">
    <source>
        <dbReference type="SAM" id="MobiDB-lite"/>
    </source>
</evidence>
<feature type="compositionally biased region" description="Polar residues" evidence="1">
    <location>
        <begin position="101"/>
        <end position="113"/>
    </location>
</feature>
<sequence>MFADKEGTEEPSTKWPYRIPALSSEIPERGVVIVVRPVPVHPSHPVLRLFLHRLHRPVTDISEIDCRGRCAVLTGHLLVMRTEQGNLREWCPMELLASMDRSSPPSTADQCQTHRPPVIGSASAPSNGGDGTRHKRGPESAYLPLTHNQASVEPACEVPPSQSSPRRQVTATLKSV</sequence>
<reference evidence="2 3" key="1">
    <citation type="submission" date="2023-09" db="EMBL/GenBank/DDBJ databases">
        <authorList>
            <person name="Wang M."/>
        </authorList>
    </citation>
    <scope>NUCLEOTIDE SEQUENCE [LARGE SCALE GENOMIC DNA]</scope>
    <source>
        <strain evidence="2">GT-2023</strain>
        <tissue evidence="2">Liver</tissue>
    </source>
</reference>
<organism evidence="2 3">
    <name type="scientific">Cirrhinus molitorella</name>
    <name type="common">mud carp</name>
    <dbReference type="NCBI Taxonomy" id="172907"/>
    <lineage>
        <taxon>Eukaryota</taxon>
        <taxon>Metazoa</taxon>
        <taxon>Chordata</taxon>
        <taxon>Craniata</taxon>
        <taxon>Vertebrata</taxon>
        <taxon>Euteleostomi</taxon>
        <taxon>Actinopterygii</taxon>
        <taxon>Neopterygii</taxon>
        <taxon>Teleostei</taxon>
        <taxon>Ostariophysi</taxon>
        <taxon>Cypriniformes</taxon>
        <taxon>Cyprinidae</taxon>
        <taxon>Labeoninae</taxon>
        <taxon>Labeonini</taxon>
        <taxon>Cirrhinus</taxon>
    </lineage>
</organism>
<protein>
    <submittedName>
        <fullName evidence="2">Uncharacterized protein</fullName>
    </submittedName>
</protein>
<evidence type="ECO:0000313" key="2">
    <source>
        <dbReference type="EMBL" id="KAL1257939.1"/>
    </source>
</evidence>
<dbReference type="Proteomes" id="UP001558613">
    <property type="component" value="Unassembled WGS sequence"/>
</dbReference>
<accession>A0ABR3M1W3</accession>
<proteinExistence type="predicted"/>
<feature type="compositionally biased region" description="Polar residues" evidence="1">
    <location>
        <begin position="160"/>
        <end position="176"/>
    </location>
</feature>
<dbReference type="EMBL" id="JAYMGO010000017">
    <property type="protein sequence ID" value="KAL1257939.1"/>
    <property type="molecule type" value="Genomic_DNA"/>
</dbReference>
<evidence type="ECO:0000313" key="3">
    <source>
        <dbReference type="Proteomes" id="UP001558613"/>
    </source>
</evidence>
<gene>
    <name evidence="2" type="ORF">QQF64_011183</name>
</gene>